<protein>
    <submittedName>
        <fullName evidence="1">(salmon louse) hypothetical protein</fullName>
    </submittedName>
</protein>
<dbReference type="Proteomes" id="UP000675881">
    <property type="component" value="Chromosome 5"/>
</dbReference>
<proteinExistence type="predicted"/>
<evidence type="ECO:0000313" key="1">
    <source>
        <dbReference type="EMBL" id="CAF2950661.1"/>
    </source>
</evidence>
<name>A0A7R8CW72_LEPSM</name>
<organism evidence="1 2">
    <name type="scientific">Lepeophtheirus salmonis</name>
    <name type="common">Salmon louse</name>
    <name type="synonym">Caligus salmonis</name>
    <dbReference type="NCBI Taxonomy" id="72036"/>
    <lineage>
        <taxon>Eukaryota</taxon>
        <taxon>Metazoa</taxon>
        <taxon>Ecdysozoa</taxon>
        <taxon>Arthropoda</taxon>
        <taxon>Crustacea</taxon>
        <taxon>Multicrustacea</taxon>
        <taxon>Hexanauplia</taxon>
        <taxon>Copepoda</taxon>
        <taxon>Siphonostomatoida</taxon>
        <taxon>Caligidae</taxon>
        <taxon>Lepeophtheirus</taxon>
    </lineage>
</organism>
<reference evidence="1" key="1">
    <citation type="submission" date="2021-02" db="EMBL/GenBank/DDBJ databases">
        <authorList>
            <person name="Bekaert M."/>
        </authorList>
    </citation>
    <scope>NUCLEOTIDE SEQUENCE</scope>
    <source>
        <strain evidence="1">IoA-00</strain>
    </source>
</reference>
<keyword evidence="2" id="KW-1185">Reference proteome</keyword>
<dbReference type="AlphaFoldDB" id="A0A7R8CW72"/>
<dbReference type="EMBL" id="HG994584">
    <property type="protein sequence ID" value="CAF2950661.1"/>
    <property type="molecule type" value="Genomic_DNA"/>
</dbReference>
<sequence length="237" mass="25861">MSALLRSGKFLRVVTGLGRPGGGGAPPLVQETGSMPIVPMSSAYFSPYVHGFRTQSWVSPTIPLPEEDEVKANDFIPVIQYVNMETGTLQIQPLESACEQLLAEGATLGLGEPLLLINSPIEPLISQTISLKGVSIFPAFRSLFNESFTTPPPPCNRSKRRPREDPLRHFKKLIISSDSLDEALEAFHVLESKTKFPSVTEASTLIENLVKAERTDDAAVIAEKNALSKNLSFTKNI</sequence>
<accession>A0A7R8CW72</accession>
<gene>
    <name evidence="1" type="ORF">LSAA_10664</name>
</gene>
<evidence type="ECO:0000313" key="2">
    <source>
        <dbReference type="Proteomes" id="UP000675881"/>
    </source>
</evidence>